<evidence type="ECO:0008006" key="4">
    <source>
        <dbReference type="Google" id="ProtNLM"/>
    </source>
</evidence>
<feature type="transmembrane region" description="Helical" evidence="1">
    <location>
        <begin position="41"/>
        <end position="61"/>
    </location>
</feature>
<keyword evidence="1" id="KW-0472">Membrane</keyword>
<name>A0A542DVL3_9MICO</name>
<dbReference type="AlphaFoldDB" id="A0A542DVL3"/>
<feature type="transmembrane region" description="Helical" evidence="1">
    <location>
        <begin position="12"/>
        <end position="35"/>
    </location>
</feature>
<reference evidence="2 3" key="1">
    <citation type="submission" date="2019-06" db="EMBL/GenBank/DDBJ databases">
        <title>Sequencing the genomes of 1000 actinobacteria strains.</title>
        <authorList>
            <person name="Klenk H.-P."/>
        </authorList>
    </citation>
    <scope>NUCLEOTIDE SEQUENCE [LARGE SCALE GENOMIC DNA]</scope>
    <source>
        <strain evidence="2 3">DSM 18607</strain>
    </source>
</reference>
<dbReference type="Proteomes" id="UP000317893">
    <property type="component" value="Unassembled WGS sequence"/>
</dbReference>
<protein>
    <recommendedName>
        <fullName evidence="4">PH (Pleckstrin Homology) domain-containing protein</fullName>
    </recommendedName>
</protein>
<proteinExistence type="predicted"/>
<organism evidence="2 3">
    <name type="scientific">Lapillicoccus jejuensis</name>
    <dbReference type="NCBI Taxonomy" id="402171"/>
    <lineage>
        <taxon>Bacteria</taxon>
        <taxon>Bacillati</taxon>
        <taxon>Actinomycetota</taxon>
        <taxon>Actinomycetes</taxon>
        <taxon>Micrococcales</taxon>
        <taxon>Intrasporangiaceae</taxon>
        <taxon>Lapillicoccus</taxon>
    </lineage>
</organism>
<evidence type="ECO:0000313" key="3">
    <source>
        <dbReference type="Proteomes" id="UP000317893"/>
    </source>
</evidence>
<dbReference type="EMBL" id="VFMN01000001">
    <property type="protein sequence ID" value="TQJ07141.1"/>
    <property type="molecule type" value="Genomic_DNA"/>
</dbReference>
<keyword evidence="1" id="KW-1133">Transmembrane helix</keyword>
<dbReference type="OrthoDB" id="5190557at2"/>
<accession>A0A542DVL3</accession>
<keyword evidence="3" id="KW-1185">Reference proteome</keyword>
<evidence type="ECO:0000313" key="2">
    <source>
        <dbReference type="EMBL" id="TQJ07141.1"/>
    </source>
</evidence>
<dbReference type="RefSeq" id="WP_141845965.1">
    <property type="nucleotide sequence ID" value="NZ_BAAAPR010000018.1"/>
</dbReference>
<sequence length="148" mass="16047">MTPSGQVAIRLPLALRVVVAAFLAVWVGAIVWTTVVHPHGSSVVVGVVMCAFGVALGYRILRLGVSSGEDGVLHVHNPWASRDLSRGEIEEFRTGTDGGRRLGQRRVMALLRDGTAYNLDVCQAPPFGVGSTRMSRQLDQLNSWLRAR</sequence>
<keyword evidence="1" id="KW-0812">Transmembrane</keyword>
<evidence type="ECO:0000256" key="1">
    <source>
        <dbReference type="SAM" id="Phobius"/>
    </source>
</evidence>
<gene>
    <name evidence="2" type="ORF">FB458_0191</name>
</gene>
<comment type="caution">
    <text evidence="2">The sequence shown here is derived from an EMBL/GenBank/DDBJ whole genome shotgun (WGS) entry which is preliminary data.</text>
</comment>